<reference evidence="1 2" key="1">
    <citation type="journal article" date="2023" name="Elife">
        <title>Identification of key yeast species and microbe-microbe interactions impacting larval growth of Drosophila in the wild.</title>
        <authorList>
            <person name="Mure A."/>
            <person name="Sugiura Y."/>
            <person name="Maeda R."/>
            <person name="Honda K."/>
            <person name="Sakurai N."/>
            <person name="Takahashi Y."/>
            <person name="Watada M."/>
            <person name="Katoh T."/>
            <person name="Gotoh A."/>
            <person name="Gotoh Y."/>
            <person name="Taniguchi I."/>
            <person name="Nakamura K."/>
            <person name="Hayashi T."/>
            <person name="Katayama T."/>
            <person name="Uemura T."/>
            <person name="Hattori Y."/>
        </authorList>
    </citation>
    <scope>NUCLEOTIDE SEQUENCE [LARGE SCALE GENOMIC DNA]</scope>
    <source>
        <strain evidence="1 2">SC-9</strain>
    </source>
</reference>
<accession>A0AAV5QWR4</accession>
<name>A0AAV5QWR4_9ASCO</name>
<dbReference type="RefSeq" id="XP_064855979.1">
    <property type="nucleotide sequence ID" value="XM_064999907.1"/>
</dbReference>
<organism evidence="1 2">
    <name type="scientific">Saccharomycopsis crataegensis</name>
    <dbReference type="NCBI Taxonomy" id="43959"/>
    <lineage>
        <taxon>Eukaryota</taxon>
        <taxon>Fungi</taxon>
        <taxon>Dikarya</taxon>
        <taxon>Ascomycota</taxon>
        <taxon>Saccharomycotina</taxon>
        <taxon>Saccharomycetes</taxon>
        <taxon>Saccharomycopsidaceae</taxon>
        <taxon>Saccharomycopsis</taxon>
    </lineage>
</organism>
<dbReference type="AlphaFoldDB" id="A0AAV5QWR4"/>
<gene>
    <name evidence="1" type="ORF">DASC09_063230</name>
</gene>
<evidence type="ECO:0000313" key="1">
    <source>
        <dbReference type="EMBL" id="GMM38984.1"/>
    </source>
</evidence>
<sequence>MLTVKRVVLHPKICSIDNISSLSRRWNSTTAKSLKPQQLNLPRVRDTQNISQRVVNLEGLFAGYKPLFLGNGSAELDPLANIDEFEDLFGQNEEMGGDQPLVPWNASIGGLLYNDDAFRGVPKDVVKQLPFFKPPEANKEGGNQNKRSKYINFKVHNKIVDGGLFDNYQSNARSKKAFKKKSIVTGANNKISFTPGNVVDDTYDHYADLFSDYLYSNDINLELIKEKESLLQCVIDNFKNKLNNELRKKYGTELLSNTPIYRLPRYIFVQRKTISSKSLFKKKLYKILLKETAMLYRMSHGFRATEYNKDRFRKSFMKNVKLLVNNLVKKISIDFQNPKFADALVIKKVLKSANGNAKDITFGRIYWFNPKRRFDLIRRGKQQTALYHEHSKSIKGWILTPMSLICRHGIEQLKVVKENIKTVDENEQNHNDISNDSRK</sequence>
<evidence type="ECO:0000313" key="2">
    <source>
        <dbReference type="Proteomes" id="UP001360560"/>
    </source>
</evidence>
<comment type="caution">
    <text evidence="1">The sequence shown here is derived from an EMBL/GenBank/DDBJ whole genome shotgun (WGS) entry which is preliminary data.</text>
</comment>
<dbReference type="EMBL" id="BTFZ01000020">
    <property type="protein sequence ID" value="GMM38984.1"/>
    <property type="molecule type" value="Genomic_DNA"/>
</dbReference>
<dbReference type="Proteomes" id="UP001360560">
    <property type="component" value="Unassembled WGS sequence"/>
</dbReference>
<keyword evidence="2" id="KW-1185">Reference proteome</keyword>
<protein>
    <submittedName>
        <fullName evidence="1">Mrx6 protein</fullName>
    </submittedName>
</protein>
<proteinExistence type="predicted"/>
<dbReference type="GeneID" id="90076972"/>